<evidence type="ECO:0000256" key="1">
    <source>
        <dbReference type="SAM" id="Phobius"/>
    </source>
</evidence>
<keyword evidence="1" id="KW-0472">Membrane</keyword>
<dbReference type="Proteomes" id="UP001174934">
    <property type="component" value="Unassembled WGS sequence"/>
</dbReference>
<comment type="caution">
    <text evidence="2">The sequence shown here is derived from an EMBL/GenBank/DDBJ whole genome shotgun (WGS) entry which is preliminary data.</text>
</comment>
<feature type="transmembrane region" description="Helical" evidence="1">
    <location>
        <begin position="20"/>
        <end position="43"/>
    </location>
</feature>
<dbReference type="EMBL" id="JAULSR010000001">
    <property type="protein sequence ID" value="KAK0637245.1"/>
    <property type="molecule type" value="Genomic_DNA"/>
</dbReference>
<protein>
    <submittedName>
        <fullName evidence="2">Uncharacterized protein</fullName>
    </submittedName>
</protein>
<feature type="transmembrane region" description="Helical" evidence="1">
    <location>
        <begin position="87"/>
        <end position="103"/>
    </location>
</feature>
<evidence type="ECO:0000313" key="2">
    <source>
        <dbReference type="EMBL" id="KAK0637245.1"/>
    </source>
</evidence>
<organism evidence="2 3">
    <name type="scientific">Bombardia bombarda</name>
    <dbReference type="NCBI Taxonomy" id="252184"/>
    <lineage>
        <taxon>Eukaryota</taxon>
        <taxon>Fungi</taxon>
        <taxon>Dikarya</taxon>
        <taxon>Ascomycota</taxon>
        <taxon>Pezizomycotina</taxon>
        <taxon>Sordariomycetes</taxon>
        <taxon>Sordariomycetidae</taxon>
        <taxon>Sordariales</taxon>
        <taxon>Lasiosphaeriaceae</taxon>
        <taxon>Bombardia</taxon>
    </lineage>
</organism>
<keyword evidence="1" id="KW-0812">Transmembrane</keyword>
<sequence length="190" mass="20985">MRPPVPSPIPSLSGLPFDCFLTHLLFSFLDASLNLSLLTHPLFVSFTQQPRIPGYICYLPVLFLGRGLVGCPGYLLDELGACLLRSSTSSVPNWGILIFLVFVPRQTKQRRSRAVRTYPSLPRFSLPNSDPPFSLSISADLERFRVLPRRPSPTFTSIGCGFSFRPDDNSEGAILLSARLHLPSVTPANV</sequence>
<gene>
    <name evidence="2" type="ORF">B0T17DRAFT_104482</name>
</gene>
<name>A0AA39XQH4_9PEZI</name>
<keyword evidence="1" id="KW-1133">Transmembrane helix</keyword>
<keyword evidence="3" id="KW-1185">Reference proteome</keyword>
<proteinExistence type="predicted"/>
<accession>A0AA39XQH4</accession>
<feature type="transmembrane region" description="Helical" evidence="1">
    <location>
        <begin position="55"/>
        <end position="75"/>
    </location>
</feature>
<evidence type="ECO:0000313" key="3">
    <source>
        <dbReference type="Proteomes" id="UP001174934"/>
    </source>
</evidence>
<dbReference type="AlphaFoldDB" id="A0AA39XQH4"/>
<reference evidence="2" key="1">
    <citation type="submission" date="2023-06" db="EMBL/GenBank/DDBJ databases">
        <title>Genome-scale phylogeny and comparative genomics of the fungal order Sordariales.</title>
        <authorList>
            <consortium name="Lawrence Berkeley National Laboratory"/>
            <person name="Hensen N."/>
            <person name="Bonometti L."/>
            <person name="Westerberg I."/>
            <person name="Brannstrom I.O."/>
            <person name="Guillou S."/>
            <person name="Cros-Aarteil S."/>
            <person name="Calhoun S."/>
            <person name="Haridas S."/>
            <person name="Kuo A."/>
            <person name="Mondo S."/>
            <person name="Pangilinan J."/>
            <person name="Riley R."/>
            <person name="LaButti K."/>
            <person name="Andreopoulos B."/>
            <person name="Lipzen A."/>
            <person name="Chen C."/>
            <person name="Yanf M."/>
            <person name="Daum C."/>
            <person name="Ng V."/>
            <person name="Clum A."/>
            <person name="Steindorff A."/>
            <person name="Ohm R."/>
            <person name="Martin F."/>
            <person name="Silar P."/>
            <person name="Natvig D."/>
            <person name="Lalanne C."/>
            <person name="Gautier V."/>
            <person name="Ament-velasquez S.L."/>
            <person name="Kruys A."/>
            <person name="Hutchinson M.I."/>
            <person name="Powell A.J."/>
            <person name="Barry K."/>
            <person name="Miller A.N."/>
            <person name="Grigoriev I.V."/>
            <person name="Debuchy R."/>
            <person name="Gladieux P."/>
            <person name="Thoren M.H."/>
            <person name="Johannesson H."/>
        </authorList>
    </citation>
    <scope>NUCLEOTIDE SEQUENCE</scope>
    <source>
        <strain evidence="2">SMH3391-2</strain>
    </source>
</reference>